<reference evidence="3 4" key="1">
    <citation type="submission" date="2019-08" db="EMBL/GenBank/DDBJ databases">
        <title>In-depth cultivation of the pig gut microbiome towards novel bacterial diversity and tailored functional studies.</title>
        <authorList>
            <person name="Wylensek D."/>
            <person name="Hitch T.C.A."/>
            <person name="Clavel T."/>
        </authorList>
    </citation>
    <scope>NUCLEOTIDE SEQUENCE [LARGE SCALE GENOMIC DNA]</scope>
    <source>
        <strain evidence="3 4">RF-744-FAT-4</strain>
    </source>
</reference>
<keyword evidence="4" id="KW-1185">Reference proteome</keyword>
<evidence type="ECO:0000313" key="3">
    <source>
        <dbReference type="EMBL" id="MSS18879.1"/>
    </source>
</evidence>
<dbReference type="RefSeq" id="WP_154575290.1">
    <property type="nucleotide sequence ID" value="NZ_VUMO01000001.1"/>
</dbReference>
<evidence type="ECO:0000256" key="1">
    <source>
        <dbReference type="SAM" id="MobiDB-lite"/>
    </source>
</evidence>
<dbReference type="EMBL" id="VUMO01000001">
    <property type="protein sequence ID" value="MSS18879.1"/>
    <property type="molecule type" value="Genomic_DNA"/>
</dbReference>
<comment type="caution">
    <text evidence="3">The sequence shown here is derived from an EMBL/GenBank/DDBJ whole genome shotgun (WGS) entry which is preliminary data.</text>
</comment>
<protein>
    <recommendedName>
        <fullName evidence="2">Baseplate structural protein Gp10 C-terminal domain-containing protein</fullName>
    </recommendedName>
</protein>
<gene>
    <name evidence="3" type="ORF">FYJ52_00380</name>
</gene>
<dbReference type="InterPro" id="IPR008577">
    <property type="entry name" value="DUF859"/>
</dbReference>
<dbReference type="InterPro" id="IPR053827">
    <property type="entry name" value="Gp10_C"/>
</dbReference>
<proteinExistence type="predicted"/>
<feature type="region of interest" description="Disordered" evidence="1">
    <location>
        <begin position="582"/>
        <end position="601"/>
    </location>
</feature>
<dbReference type="Pfam" id="PF21939">
    <property type="entry name" value="Gp10_C"/>
    <property type="match status" value="1"/>
</dbReference>
<feature type="domain" description="Baseplate structural protein Gp10 C-terminal" evidence="2">
    <location>
        <begin position="480"/>
        <end position="620"/>
    </location>
</feature>
<feature type="compositionally biased region" description="Basic and acidic residues" evidence="1">
    <location>
        <begin position="588"/>
        <end position="598"/>
    </location>
</feature>
<organism evidence="3 4">
    <name type="scientific">Pseudoramibacter porci</name>
    <dbReference type="NCBI Taxonomy" id="2606631"/>
    <lineage>
        <taxon>Bacteria</taxon>
        <taxon>Bacillati</taxon>
        <taxon>Bacillota</taxon>
        <taxon>Clostridia</taxon>
        <taxon>Eubacteriales</taxon>
        <taxon>Eubacteriaceae</taxon>
        <taxon>Pseudoramibacter</taxon>
    </lineage>
</organism>
<evidence type="ECO:0000313" key="4">
    <source>
        <dbReference type="Proteomes" id="UP000461754"/>
    </source>
</evidence>
<accession>A0A7X2T8V3</accession>
<name>A0A7X2T8V3_9FIRM</name>
<sequence length="621" mass="64479">MASGSISGSTSNRYIVAQINWQASANVSGNYSDVSAQLFYRRTNSGYTTSGTIGGVIDIDGTDYGYGGHVSIGTGWVQVASASKRVYHNNDGTKGIWIGATGGISGTSMSSTSCGSGVNLDTIPRASGMSLSTSNVAAGGSFTVNISPHSSGFSHWIDITGVGDQITYEVAAGVTSCTCTIPKKRVTTFPNSQSAQATVFLNTKTGSGHDTKIGVVSQAITVTVPSDVKPSIGSVTLADATKAYSVMGAYAASFSQVTATVPASVYHTDFTDTATIKSVSAVYNSTTYDATSGTFKFYPNAAGTANMTITATDSRGMTAIVTKAITVKTYSPPTVSVNASRCTSSGTADDTGAYANVTIPATLDSTNVSGNSATVTLQYRPIGSTSAWTSVSVGTITKTQTLTKRISASDTQAFDLVASITDKITSNSAAMTLSNAQVPLDFLKGGKGIAVGKTATREGLDIAFPIYVEGRKVYVDGKTILDKFFPIGKTWISTDPTSPASIVGGSWEQIKDRFLLAAGSTFSAGSTGGSATHEHWYGFVLCGYYGNFVGENGPVGALQRGENGKPAGMSNRLADVTVTINNGTQKSTHSDNSARYESRAVTSSNSSMPPYFVVYMWQRIA</sequence>
<dbReference type="Pfam" id="PF05895">
    <property type="entry name" value="DUF859"/>
    <property type="match status" value="1"/>
</dbReference>
<dbReference type="Proteomes" id="UP000461754">
    <property type="component" value="Unassembled WGS sequence"/>
</dbReference>
<dbReference type="AlphaFoldDB" id="A0A7X2T8V3"/>
<evidence type="ECO:0000259" key="2">
    <source>
        <dbReference type="Pfam" id="PF21939"/>
    </source>
</evidence>